<evidence type="ECO:0000259" key="6">
    <source>
        <dbReference type="Pfam" id="PF25967"/>
    </source>
</evidence>
<proteinExistence type="inferred from homology"/>
<comment type="caution">
    <text evidence="7">The sequence shown here is derived from an EMBL/GenBank/DDBJ whole genome shotgun (WGS) entry which is preliminary data.</text>
</comment>
<dbReference type="Gene3D" id="2.40.420.20">
    <property type="match status" value="1"/>
</dbReference>
<dbReference type="PROSITE" id="PS51257">
    <property type="entry name" value="PROKAR_LIPOPROTEIN"/>
    <property type="match status" value="1"/>
</dbReference>
<dbReference type="SUPFAM" id="SSF111369">
    <property type="entry name" value="HlyD-like secretion proteins"/>
    <property type="match status" value="1"/>
</dbReference>
<dbReference type="NCBIfam" id="TIGR01730">
    <property type="entry name" value="RND_mfp"/>
    <property type="match status" value="1"/>
</dbReference>
<dbReference type="InterPro" id="IPR006143">
    <property type="entry name" value="RND_pump_MFP"/>
</dbReference>
<dbReference type="InterPro" id="IPR058627">
    <property type="entry name" value="MdtA-like_C"/>
</dbReference>
<organism evidence="7 8">
    <name type="scientific">Belnapia mucosa</name>
    <dbReference type="NCBI Taxonomy" id="2804532"/>
    <lineage>
        <taxon>Bacteria</taxon>
        <taxon>Pseudomonadati</taxon>
        <taxon>Pseudomonadota</taxon>
        <taxon>Alphaproteobacteria</taxon>
        <taxon>Acetobacterales</taxon>
        <taxon>Roseomonadaceae</taxon>
        <taxon>Belnapia</taxon>
    </lineage>
</organism>
<dbReference type="Proteomes" id="UP000606490">
    <property type="component" value="Unassembled WGS sequence"/>
</dbReference>
<reference evidence="7 8" key="1">
    <citation type="submission" date="2021-01" db="EMBL/GenBank/DDBJ databases">
        <title>Belnapia mucosa sp. nov. and Belnapia arida sp. nov., isolated from the Tabernas Desert (Almeria, Spain).</title>
        <authorList>
            <person name="Molina-Menor E."/>
            <person name="Vidal-Verdu A."/>
            <person name="Calonge A."/>
            <person name="Satari L."/>
            <person name="Pereto Magraner J."/>
            <person name="Porcar Miralles M."/>
        </authorList>
    </citation>
    <scope>NUCLEOTIDE SEQUENCE [LARGE SCALE GENOMIC DNA]</scope>
    <source>
        <strain evidence="7 8">T6</strain>
    </source>
</reference>
<dbReference type="Gene3D" id="1.10.287.470">
    <property type="entry name" value="Helix hairpin bin"/>
    <property type="match status" value="1"/>
</dbReference>
<keyword evidence="8" id="KW-1185">Reference proteome</keyword>
<dbReference type="Gene3D" id="2.40.50.100">
    <property type="match status" value="1"/>
</dbReference>
<protein>
    <submittedName>
        <fullName evidence="7">Efflux RND transporter periplasmic adaptor subunit</fullName>
    </submittedName>
</protein>
<evidence type="ECO:0000313" key="7">
    <source>
        <dbReference type="EMBL" id="MBL6455388.1"/>
    </source>
</evidence>
<dbReference type="PANTHER" id="PTHR30158:SF24">
    <property type="entry name" value="HLYD FAMILY SECRETION PROTEIN"/>
    <property type="match status" value="1"/>
</dbReference>
<evidence type="ECO:0000259" key="5">
    <source>
        <dbReference type="Pfam" id="PF25944"/>
    </source>
</evidence>
<name>A0ABS1V106_9PROT</name>
<dbReference type="Pfam" id="PF25917">
    <property type="entry name" value="BSH_RND"/>
    <property type="match status" value="1"/>
</dbReference>
<evidence type="ECO:0000256" key="2">
    <source>
        <dbReference type="ARBA" id="ARBA00009477"/>
    </source>
</evidence>
<keyword evidence="3" id="KW-0175">Coiled coil</keyword>
<evidence type="ECO:0000256" key="1">
    <source>
        <dbReference type="ARBA" id="ARBA00004196"/>
    </source>
</evidence>
<dbReference type="Gene3D" id="2.40.30.170">
    <property type="match status" value="1"/>
</dbReference>
<evidence type="ECO:0000259" key="4">
    <source>
        <dbReference type="Pfam" id="PF25917"/>
    </source>
</evidence>
<comment type="subcellular location">
    <subcellularLocation>
        <location evidence="1">Cell envelope</location>
    </subcellularLocation>
</comment>
<comment type="similarity">
    <text evidence="2">Belongs to the membrane fusion protein (MFP) (TC 8.A.1) family.</text>
</comment>
<feature type="coiled-coil region" evidence="3">
    <location>
        <begin position="107"/>
        <end position="179"/>
    </location>
</feature>
<feature type="domain" description="Multidrug resistance protein MdtA-like C-terminal permuted SH3" evidence="6">
    <location>
        <begin position="310"/>
        <end position="371"/>
    </location>
</feature>
<dbReference type="InterPro" id="IPR058625">
    <property type="entry name" value="MdtA-like_BSH"/>
</dbReference>
<feature type="domain" description="Multidrug resistance protein MdtA-like beta-barrel" evidence="5">
    <location>
        <begin position="247"/>
        <end position="303"/>
    </location>
</feature>
<sequence>MAVRTGWRARGIGWAGACALLLAAGCDSHEEEMPAEEPTPTVAVTPVQRREVVDWDEFTGRFVSIERVELRARVSGYLESVEFTGGQVVRRGDRLFRIDPRPFQTAITDAEARIQSARSQLVLAEQEFARARNLLSARAASEANLEQRAQALEAARAALTQAEAALQRARLDLEFTEIRAPLTGRIGRHQVSPGNLISGGEGSASTLLATIVTMDPIEVSFDIDQAAALRYTRLAVSGGRPSSRDMANPVQLALADEQGFPHPGRVVFVDNEADASTGTIRLRARFENPRDLFIPGGFARLRLVASAPYQALLVPDSAVATDQSRRVVYVLGEGNRLEMRQVRPGPLHEGMRVIRDGLRGHEEVVTSGLTRVRAGMAVQPRRPAGTEARP</sequence>
<accession>A0ABS1V106</accession>
<feature type="domain" description="Multidrug resistance protein MdtA-like barrel-sandwich hybrid" evidence="4">
    <location>
        <begin position="67"/>
        <end position="203"/>
    </location>
</feature>
<dbReference type="InterPro" id="IPR058626">
    <property type="entry name" value="MdtA-like_b-barrel"/>
</dbReference>
<dbReference type="PANTHER" id="PTHR30158">
    <property type="entry name" value="ACRA/E-RELATED COMPONENT OF DRUG EFFLUX TRANSPORTER"/>
    <property type="match status" value="1"/>
</dbReference>
<evidence type="ECO:0000313" key="8">
    <source>
        <dbReference type="Proteomes" id="UP000606490"/>
    </source>
</evidence>
<dbReference type="Pfam" id="PF25944">
    <property type="entry name" value="Beta-barrel_RND"/>
    <property type="match status" value="1"/>
</dbReference>
<evidence type="ECO:0000256" key="3">
    <source>
        <dbReference type="SAM" id="Coils"/>
    </source>
</evidence>
<dbReference type="Pfam" id="PF25967">
    <property type="entry name" value="RND-MFP_C"/>
    <property type="match status" value="1"/>
</dbReference>
<dbReference type="EMBL" id="JAEUXJ010000003">
    <property type="protein sequence ID" value="MBL6455388.1"/>
    <property type="molecule type" value="Genomic_DNA"/>
</dbReference>
<gene>
    <name evidence="7" type="ORF">JMJ55_08650</name>
</gene>